<evidence type="ECO:0000313" key="4">
    <source>
        <dbReference type="Proteomes" id="UP001499978"/>
    </source>
</evidence>
<feature type="domain" description="DUF305" evidence="2">
    <location>
        <begin position="50"/>
        <end position="207"/>
    </location>
</feature>
<evidence type="ECO:0000259" key="2">
    <source>
        <dbReference type="Pfam" id="PF03713"/>
    </source>
</evidence>
<dbReference type="Pfam" id="PF03713">
    <property type="entry name" value="DUF305"/>
    <property type="match status" value="1"/>
</dbReference>
<proteinExistence type="predicted"/>
<keyword evidence="1" id="KW-0472">Membrane</keyword>
<dbReference type="InterPro" id="IPR005183">
    <property type="entry name" value="DUF305_CopM-like"/>
</dbReference>
<organism evidence="3 4">
    <name type="scientific">Pilimelia columellifera subsp. columellifera</name>
    <dbReference type="NCBI Taxonomy" id="706583"/>
    <lineage>
        <taxon>Bacteria</taxon>
        <taxon>Bacillati</taxon>
        <taxon>Actinomycetota</taxon>
        <taxon>Actinomycetes</taxon>
        <taxon>Micromonosporales</taxon>
        <taxon>Micromonosporaceae</taxon>
        <taxon>Pilimelia</taxon>
    </lineage>
</organism>
<reference evidence="3 4" key="1">
    <citation type="journal article" date="2019" name="Int. J. Syst. Evol. Microbiol.">
        <title>The Global Catalogue of Microorganisms (GCM) 10K type strain sequencing project: providing services to taxonomists for standard genome sequencing and annotation.</title>
        <authorList>
            <consortium name="The Broad Institute Genomics Platform"/>
            <consortium name="The Broad Institute Genome Sequencing Center for Infectious Disease"/>
            <person name="Wu L."/>
            <person name="Ma J."/>
        </authorList>
    </citation>
    <scope>NUCLEOTIDE SEQUENCE [LARGE SCALE GENOMIC DNA]</scope>
    <source>
        <strain evidence="3 4">JCM 3367</strain>
    </source>
</reference>
<dbReference type="Proteomes" id="UP001499978">
    <property type="component" value="Unassembled WGS sequence"/>
</dbReference>
<feature type="transmembrane region" description="Helical" evidence="1">
    <location>
        <begin position="15"/>
        <end position="38"/>
    </location>
</feature>
<keyword evidence="1" id="KW-0812">Transmembrane</keyword>
<dbReference type="PANTHER" id="PTHR36933:SF1">
    <property type="entry name" value="SLL0788 PROTEIN"/>
    <property type="match status" value="1"/>
</dbReference>
<dbReference type="Gene3D" id="1.20.1260.10">
    <property type="match status" value="1"/>
</dbReference>
<dbReference type="InterPro" id="IPR012347">
    <property type="entry name" value="Ferritin-like"/>
</dbReference>
<gene>
    <name evidence="3" type="ORF">GCM10010201_20220</name>
</gene>
<dbReference type="RefSeq" id="WP_344171577.1">
    <property type="nucleotide sequence ID" value="NZ_BAAARY010000007.1"/>
</dbReference>
<comment type="caution">
    <text evidence="3">The sequence shown here is derived from an EMBL/GenBank/DDBJ whole genome shotgun (WGS) entry which is preliminary data.</text>
</comment>
<dbReference type="EMBL" id="BAAARY010000007">
    <property type="protein sequence ID" value="GAA2522198.1"/>
    <property type="molecule type" value="Genomic_DNA"/>
</dbReference>
<keyword evidence="4" id="KW-1185">Reference proteome</keyword>
<dbReference type="PANTHER" id="PTHR36933">
    <property type="entry name" value="SLL0788 PROTEIN"/>
    <property type="match status" value="1"/>
</dbReference>
<sequence>MTTTPPAETGRTPRFGVAALAAAIVIGLILGGAIGWLVPKIGAPTDNSVEAGFARDMTNHHAQAVEMGLIGFRRGEDALVRQYAVDIATGQQAEIGMMGAWLREWDLPLTSTDPAMAWIPHDDRKNLHQLNDGMMPGMASAEEMTRLRAATGRQLDVLFLQLMIRHHLGGVHMIEAVIKHGDDKEVLRSARTMRSVQDAEVKNLTAALTRLGGTPLPAN</sequence>
<evidence type="ECO:0000313" key="3">
    <source>
        <dbReference type="EMBL" id="GAA2522198.1"/>
    </source>
</evidence>
<accession>A0ABN3NHC4</accession>
<evidence type="ECO:0000256" key="1">
    <source>
        <dbReference type="SAM" id="Phobius"/>
    </source>
</evidence>
<protein>
    <submittedName>
        <fullName evidence="3">DUF305 domain-containing protein</fullName>
    </submittedName>
</protein>
<name>A0ABN3NHC4_9ACTN</name>
<keyword evidence="1" id="KW-1133">Transmembrane helix</keyword>